<keyword evidence="2" id="KW-1133">Transmembrane helix</keyword>
<feature type="transmembrane region" description="Helical" evidence="2">
    <location>
        <begin position="244"/>
        <end position="267"/>
    </location>
</feature>
<protein>
    <recommendedName>
        <fullName evidence="5">O-antigen ligase family protein</fullName>
    </recommendedName>
</protein>
<sequence length="475" mass="50446">MRATGGRPWLLTRTREPAAWGSTRSVLWVLFLAQVYYLLANPLLTIGPFDISFGRAWKLAAVWLVLQLPWMRLPRVAWPLAAYLGWAALSWTWSMSPESTVRALVIYGAVALIGVLSAANIDLRTFAAGVAAGGVTVLAASIHAAATGVPGAGTPPGNDGWLVGVVANANILGYTLVPALAAMLAMTPRSRWGWAPWTAVTVFLATGVVLAYSGTAMVAAVSVAATAAAVAALRWLAGTRHWRIEVIVGVMLALAFPAYQLVGAVLLGREVATLDGRVEVWSAAIESSRPALWNGEGFGAVWFHAWHIAPPNPVLERIHDLTGIPFSHGHNSFVDPLPEVGLIGVGLLLSCHLLVGWRAVRLLMAADRRTDARVRGGFLLVMLVALVTLGIAEPVAGTPLGWFLLSALLSTSGSTPLDRLGPSTTEVAEVELGPLASDRKLQPAASPALQPGRRRAPQRREWISGRRRSTSDSSA</sequence>
<keyword evidence="4" id="KW-1185">Reference proteome</keyword>
<feature type="region of interest" description="Disordered" evidence="1">
    <location>
        <begin position="434"/>
        <end position="475"/>
    </location>
</feature>
<evidence type="ECO:0000256" key="2">
    <source>
        <dbReference type="SAM" id="Phobius"/>
    </source>
</evidence>
<feature type="transmembrane region" description="Helical" evidence="2">
    <location>
        <begin position="218"/>
        <end position="237"/>
    </location>
</feature>
<evidence type="ECO:0008006" key="5">
    <source>
        <dbReference type="Google" id="ProtNLM"/>
    </source>
</evidence>
<feature type="transmembrane region" description="Helical" evidence="2">
    <location>
        <begin position="161"/>
        <end position="185"/>
    </location>
</feature>
<dbReference type="Proteomes" id="UP001204524">
    <property type="component" value="Unassembled WGS sequence"/>
</dbReference>
<feature type="transmembrane region" description="Helical" evidence="2">
    <location>
        <begin position="340"/>
        <end position="357"/>
    </location>
</feature>
<dbReference type="PANTHER" id="PTHR37422">
    <property type="entry name" value="TEICHURONIC ACID BIOSYNTHESIS PROTEIN TUAE"/>
    <property type="match status" value="1"/>
</dbReference>
<dbReference type="InterPro" id="IPR051533">
    <property type="entry name" value="WaaL-like"/>
</dbReference>
<comment type="caution">
    <text evidence="3">The sequence shown here is derived from an EMBL/GenBank/DDBJ whole genome shotgun (WGS) entry which is preliminary data.</text>
</comment>
<feature type="transmembrane region" description="Helical" evidence="2">
    <location>
        <begin position="21"/>
        <end position="39"/>
    </location>
</feature>
<feature type="transmembrane region" description="Helical" evidence="2">
    <location>
        <begin position="378"/>
        <end position="405"/>
    </location>
</feature>
<accession>A0ABT1KSE5</accession>
<gene>
    <name evidence="3" type="ORF">NCI01_02510</name>
</gene>
<name>A0ABT1KSE5_9ACTN</name>
<evidence type="ECO:0000313" key="3">
    <source>
        <dbReference type="EMBL" id="MCP3420660.1"/>
    </source>
</evidence>
<feature type="transmembrane region" description="Helical" evidence="2">
    <location>
        <begin position="126"/>
        <end position="149"/>
    </location>
</feature>
<organism evidence="3 4">
    <name type="scientific">Nocardioides pinisoli</name>
    <dbReference type="NCBI Taxonomy" id="2950279"/>
    <lineage>
        <taxon>Bacteria</taxon>
        <taxon>Bacillati</taxon>
        <taxon>Actinomycetota</taxon>
        <taxon>Actinomycetes</taxon>
        <taxon>Propionibacteriales</taxon>
        <taxon>Nocardioidaceae</taxon>
        <taxon>Nocardioides</taxon>
    </lineage>
</organism>
<dbReference type="EMBL" id="JANARS010000001">
    <property type="protein sequence ID" value="MCP3420660.1"/>
    <property type="molecule type" value="Genomic_DNA"/>
</dbReference>
<evidence type="ECO:0000256" key="1">
    <source>
        <dbReference type="SAM" id="MobiDB-lite"/>
    </source>
</evidence>
<feature type="transmembrane region" description="Helical" evidence="2">
    <location>
        <begin position="100"/>
        <end position="119"/>
    </location>
</feature>
<keyword evidence="2" id="KW-0472">Membrane</keyword>
<evidence type="ECO:0000313" key="4">
    <source>
        <dbReference type="Proteomes" id="UP001204524"/>
    </source>
</evidence>
<dbReference type="PANTHER" id="PTHR37422:SF17">
    <property type="entry name" value="O-ANTIGEN LIGASE"/>
    <property type="match status" value="1"/>
</dbReference>
<feature type="transmembrane region" description="Helical" evidence="2">
    <location>
        <begin position="192"/>
        <end position="212"/>
    </location>
</feature>
<proteinExistence type="predicted"/>
<reference evidence="3 4" key="1">
    <citation type="submission" date="2022-06" db="EMBL/GenBank/DDBJ databases">
        <authorList>
            <person name="So Y."/>
        </authorList>
    </citation>
    <scope>NUCLEOTIDE SEQUENCE [LARGE SCALE GENOMIC DNA]</scope>
    <source>
        <strain evidence="3 4">STR3</strain>
    </source>
</reference>
<dbReference type="RefSeq" id="WP_254179885.1">
    <property type="nucleotide sequence ID" value="NZ_JANARS010000001.1"/>
</dbReference>
<keyword evidence="2" id="KW-0812">Transmembrane</keyword>